<dbReference type="PANTHER" id="PTHR43820">
    <property type="entry name" value="HIGH-AFFINITY BRANCHED-CHAIN AMINO ACID TRANSPORT ATP-BINDING PROTEIN LIVF"/>
    <property type="match status" value="1"/>
</dbReference>
<dbReference type="SUPFAM" id="SSF52540">
    <property type="entry name" value="P-loop containing nucleoside triphosphate hydrolases"/>
    <property type="match status" value="1"/>
</dbReference>
<evidence type="ECO:0000256" key="5">
    <source>
        <dbReference type="ARBA" id="ARBA00022970"/>
    </source>
</evidence>
<dbReference type="CDD" id="cd03224">
    <property type="entry name" value="ABC_TM1139_LivF_branched"/>
    <property type="match status" value="1"/>
</dbReference>
<dbReference type="GO" id="GO:0016887">
    <property type="term" value="F:ATP hydrolysis activity"/>
    <property type="evidence" value="ECO:0007669"/>
    <property type="project" value="InterPro"/>
</dbReference>
<dbReference type="InterPro" id="IPR052156">
    <property type="entry name" value="BCAA_Transport_ATP-bd_LivF"/>
</dbReference>
<keyword evidence="5" id="KW-0029">Amino-acid transport</keyword>
<evidence type="ECO:0000256" key="2">
    <source>
        <dbReference type="ARBA" id="ARBA00022448"/>
    </source>
</evidence>
<reference evidence="7" key="1">
    <citation type="journal article" date="2015" name="Nature">
        <title>Complex archaea that bridge the gap between prokaryotes and eukaryotes.</title>
        <authorList>
            <person name="Spang A."/>
            <person name="Saw J.H."/>
            <person name="Jorgensen S.L."/>
            <person name="Zaremba-Niedzwiedzka K."/>
            <person name="Martijn J."/>
            <person name="Lind A.E."/>
            <person name="van Eijk R."/>
            <person name="Schleper C."/>
            <person name="Guy L."/>
            <person name="Ettema T.J."/>
        </authorList>
    </citation>
    <scope>NUCLEOTIDE SEQUENCE</scope>
</reference>
<dbReference type="PROSITE" id="PS50893">
    <property type="entry name" value="ABC_TRANSPORTER_2"/>
    <property type="match status" value="1"/>
</dbReference>
<dbReference type="Pfam" id="PF00005">
    <property type="entry name" value="ABC_tran"/>
    <property type="match status" value="1"/>
</dbReference>
<dbReference type="GO" id="GO:0015658">
    <property type="term" value="F:branched-chain amino acid transmembrane transporter activity"/>
    <property type="evidence" value="ECO:0007669"/>
    <property type="project" value="TreeGrafter"/>
</dbReference>
<dbReference type="GO" id="GO:0015807">
    <property type="term" value="P:L-amino acid transport"/>
    <property type="evidence" value="ECO:0007669"/>
    <property type="project" value="TreeGrafter"/>
</dbReference>
<dbReference type="InterPro" id="IPR003439">
    <property type="entry name" value="ABC_transporter-like_ATP-bd"/>
</dbReference>
<dbReference type="Gene3D" id="3.40.50.300">
    <property type="entry name" value="P-loop containing nucleotide triphosphate hydrolases"/>
    <property type="match status" value="1"/>
</dbReference>
<name>A0A0F9W1N7_9ZZZZ</name>
<dbReference type="InterPro" id="IPR027417">
    <property type="entry name" value="P-loop_NTPase"/>
</dbReference>
<keyword evidence="3" id="KW-0547">Nucleotide-binding</keyword>
<evidence type="ECO:0000256" key="1">
    <source>
        <dbReference type="ARBA" id="ARBA00005417"/>
    </source>
</evidence>
<keyword evidence="2" id="KW-0813">Transport</keyword>
<comment type="caution">
    <text evidence="7">The sequence shown here is derived from an EMBL/GenBank/DDBJ whole genome shotgun (WGS) entry which is preliminary data.</text>
</comment>
<evidence type="ECO:0000256" key="4">
    <source>
        <dbReference type="ARBA" id="ARBA00022840"/>
    </source>
</evidence>
<comment type="similarity">
    <text evidence="1">Belongs to the ABC transporter superfamily.</text>
</comment>
<dbReference type="SMART" id="SM00382">
    <property type="entry name" value="AAA"/>
    <property type="match status" value="1"/>
</dbReference>
<dbReference type="GO" id="GO:0005524">
    <property type="term" value="F:ATP binding"/>
    <property type="evidence" value="ECO:0007669"/>
    <property type="project" value="UniProtKB-KW"/>
</dbReference>
<evidence type="ECO:0000256" key="3">
    <source>
        <dbReference type="ARBA" id="ARBA00022741"/>
    </source>
</evidence>
<sequence length="233" mass="25458">MLAIKELETGYGKKQVVFGLSLDVREGEIVTLIGPNGAGKSTVLKAVCGLIPVWKGQIRLNGTPTNGSTPAQNVARGITFAPQGNRVFADLTVMENLEIGGYPLPRREAKERIAHMLELFPVLKERARQDAGRLSGGEQQMLALARALVPKPKLLMLDEPSLGLAPNLVATVFKRIADISRDAGVAILIVEQKVRQVLDICHRVYSMKLGKIAFEGQPEELKEDKAKLKDLFL</sequence>
<dbReference type="InterPro" id="IPR017871">
    <property type="entry name" value="ABC_transporter-like_CS"/>
</dbReference>
<dbReference type="PROSITE" id="PS00211">
    <property type="entry name" value="ABC_TRANSPORTER_1"/>
    <property type="match status" value="1"/>
</dbReference>
<keyword evidence="4" id="KW-0067">ATP-binding</keyword>
<dbReference type="AlphaFoldDB" id="A0A0F9W1N7"/>
<proteinExistence type="inferred from homology"/>
<dbReference type="PANTHER" id="PTHR43820:SF7">
    <property type="entry name" value="BRANCHED-CHAIN AMINO ACID TRANSPORT ATP-BINDING PROTEIN LIVF-RELATED"/>
    <property type="match status" value="1"/>
</dbReference>
<evidence type="ECO:0000259" key="6">
    <source>
        <dbReference type="PROSITE" id="PS50893"/>
    </source>
</evidence>
<evidence type="ECO:0000313" key="7">
    <source>
        <dbReference type="EMBL" id="KKO11221.1"/>
    </source>
</evidence>
<dbReference type="InterPro" id="IPR003593">
    <property type="entry name" value="AAA+_ATPase"/>
</dbReference>
<protein>
    <recommendedName>
        <fullName evidence="6">ABC transporter domain-containing protein</fullName>
    </recommendedName>
</protein>
<feature type="domain" description="ABC transporter" evidence="6">
    <location>
        <begin position="2"/>
        <end position="233"/>
    </location>
</feature>
<organism evidence="7">
    <name type="scientific">marine sediment metagenome</name>
    <dbReference type="NCBI Taxonomy" id="412755"/>
    <lineage>
        <taxon>unclassified sequences</taxon>
        <taxon>metagenomes</taxon>
        <taxon>ecological metagenomes</taxon>
    </lineage>
</organism>
<gene>
    <name evidence="7" type="ORF">LCGC14_0016970</name>
</gene>
<accession>A0A0F9W1N7</accession>
<dbReference type="EMBL" id="LAZR01000003">
    <property type="protein sequence ID" value="KKO11221.1"/>
    <property type="molecule type" value="Genomic_DNA"/>
</dbReference>